<proteinExistence type="predicted"/>
<dbReference type="SMART" id="SM00320">
    <property type="entry name" value="WD40"/>
    <property type="match status" value="7"/>
</dbReference>
<dbReference type="PANTHER" id="PTHR22844:SF334">
    <property type="entry name" value="PROTEIN JINGUBANG-LIKE"/>
    <property type="match status" value="1"/>
</dbReference>
<gene>
    <name evidence="6" type="ORF">HannXRQ_Chr12g0378501</name>
    <name evidence="5" type="ORF">HanXRQr2_Chr12g0558761</name>
</gene>
<keyword evidence="7" id="KW-1185">Reference proteome</keyword>
<dbReference type="InterPro" id="IPR020472">
    <property type="entry name" value="WD40_PAC1"/>
</dbReference>
<reference evidence="5 7" key="1">
    <citation type="journal article" date="2017" name="Nature">
        <title>The sunflower genome provides insights into oil metabolism, flowering and Asterid evolution.</title>
        <authorList>
            <person name="Badouin H."/>
            <person name="Gouzy J."/>
            <person name="Grassa C.J."/>
            <person name="Murat F."/>
            <person name="Staton S.E."/>
            <person name="Cottret L."/>
            <person name="Lelandais-Briere C."/>
            <person name="Owens G.L."/>
            <person name="Carrere S."/>
            <person name="Mayjonade B."/>
            <person name="Legrand L."/>
            <person name="Gill N."/>
            <person name="Kane N.C."/>
            <person name="Bowers J.E."/>
            <person name="Hubner S."/>
            <person name="Bellec A."/>
            <person name="Berard A."/>
            <person name="Berges H."/>
            <person name="Blanchet N."/>
            <person name="Boniface M.C."/>
            <person name="Brunel D."/>
            <person name="Catrice O."/>
            <person name="Chaidir N."/>
            <person name="Claudel C."/>
            <person name="Donnadieu C."/>
            <person name="Faraut T."/>
            <person name="Fievet G."/>
            <person name="Helmstetter N."/>
            <person name="King M."/>
            <person name="Knapp S.J."/>
            <person name="Lai Z."/>
            <person name="Le Paslier M.C."/>
            <person name="Lippi Y."/>
            <person name="Lorenzon L."/>
            <person name="Mandel J.R."/>
            <person name="Marage G."/>
            <person name="Marchand G."/>
            <person name="Marquand E."/>
            <person name="Bret-Mestries E."/>
            <person name="Morien E."/>
            <person name="Nambeesan S."/>
            <person name="Nguyen T."/>
            <person name="Pegot-Espagnet P."/>
            <person name="Pouilly N."/>
            <person name="Raftis F."/>
            <person name="Sallet E."/>
            <person name="Schiex T."/>
            <person name="Thomas J."/>
            <person name="Vandecasteele C."/>
            <person name="Vares D."/>
            <person name="Vear F."/>
            <person name="Vautrin S."/>
            <person name="Crespi M."/>
            <person name="Mangin B."/>
            <person name="Burke J.M."/>
            <person name="Salse J."/>
            <person name="Munos S."/>
            <person name="Vincourt P."/>
            <person name="Rieseberg L.H."/>
            <person name="Langlade N.B."/>
        </authorList>
    </citation>
    <scope>NUCLEOTIDE SEQUENCE [LARGE SCALE GENOMIC DNA]</scope>
    <source>
        <strain evidence="7">cv. SF193</strain>
        <tissue evidence="5">Leaves</tissue>
    </source>
</reference>
<keyword evidence="1 3" id="KW-0853">WD repeat</keyword>
<evidence type="ECO:0000313" key="7">
    <source>
        <dbReference type="Proteomes" id="UP000215914"/>
    </source>
</evidence>
<dbReference type="InParanoid" id="A0A251T405"/>
<dbReference type="EMBL" id="CM007901">
    <property type="protein sequence ID" value="OTG05877.1"/>
    <property type="molecule type" value="Genomic_DNA"/>
</dbReference>
<evidence type="ECO:0000256" key="2">
    <source>
        <dbReference type="ARBA" id="ARBA00022737"/>
    </source>
</evidence>
<dbReference type="EC" id="2.7.11.7" evidence="5"/>
<feature type="repeat" description="WD" evidence="3">
    <location>
        <begin position="177"/>
        <end position="218"/>
    </location>
</feature>
<evidence type="ECO:0000256" key="1">
    <source>
        <dbReference type="ARBA" id="ARBA00022574"/>
    </source>
</evidence>
<dbReference type="PANTHER" id="PTHR22844">
    <property type="entry name" value="F-BOX AND WD40 DOMAIN PROTEIN"/>
    <property type="match status" value="1"/>
</dbReference>
<evidence type="ECO:0000313" key="6">
    <source>
        <dbReference type="EMBL" id="OTG05877.1"/>
    </source>
</evidence>
<feature type="compositionally biased region" description="Low complexity" evidence="4">
    <location>
        <begin position="18"/>
        <end position="33"/>
    </location>
</feature>
<dbReference type="GO" id="GO:0016905">
    <property type="term" value="F:myosin heavy chain kinase activity"/>
    <property type="evidence" value="ECO:0007669"/>
    <property type="project" value="UniProtKB-EC"/>
</dbReference>
<feature type="compositionally biased region" description="Polar residues" evidence="4">
    <location>
        <begin position="416"/>
        <end position="437"/>
    </location>
</feature>
<dbReference type="SUPFAM" id="SSF50978">
    <property type="entry name" value="WD40 repeat-like"/>
    <property type="match status" value="1"/>
</dbReference>
<organism evidence="6 7">
    <name type="scientific">Helianthus annuus</name>
    <name type="common">Common sunflower</name>
    <dbReference type="NCBI Taxonomy" id="4232"/>
    <lineage>
        <taxon>Eukaryota</taxon>
        <taxon>Viridiplantae</taxon>
        <taxon>Streptophyta</taxon>
        <taxon>Embryophyta</taxon>
        <taxon>Tracheophyta</taxon>
        <taxon>Spermatophyta</taxon>
        <taxon>Magnoliopsida</taxon>
        <taxon>eudicotyledons</taxon>
        <taxon>Gunneridae</taxon>
        <taxon>Pentapetalae</taxon>
        <taxon>asterids</taxon>
        <taxon>campanulids</taxon>
        <taxon>Asterales</taxon>
        <taxon>Asteraceae</taxon>
        <taxon>Asteroideae</taxon>
        <taxon>Heliantheae alliance</taxon>
        <taxon>Heliantheae</taxon>
        <taxon>Helianthus</taxon>
    </lineage>
</organism>
<dbReference type="Pfam" id="PF00400">
    <property type="entry name" value="WD40"/>
    <property type="match status" value="5"/>
</dbReference>
<dbReference type="EMBL" id="MNCJ02000327">
    <property type="protein sequence ID" value="KAF5779385.1"/>
    <property type="molecule type" value="Genomic_DNA"/>
</dbReference>
<keyword evidence="5" id="KW-0808">Transferase</keyword>
<keyword evidence="5" id="KW-0418">Kinase</keyword>
<dbReference type="FunFam" id="2.130.10.10:FF:000775">
    <property type="entry name" value="BnaA09g28200D protein"/>
    <property type="match status" value="1"/>
</dbReference>
<dbReference type="STRING" id="4232.A0A251T405"/>
<reference evidence="6" key="2">
    <citation type="submission" date="2017-02" db="EMBL/GenBank/DDBJ databases">
        <title>Sunflower complete genome.</title>
        <authorList>
            <person name="Langlade N."/>
            <person name="Munos S."/>
        </authorList>
    </citation>
    <scope>NUCLEOTIDE SEQUENCE [LARGE SCALE GENOMIC DNA]</scope>
    <source>
        <tissue evidence="6">Leaves</tissue>
    </source>
</reference>
<dbReference type="InterPro" id="IPR045182">
    <property type="entry name" value="JINGUBANG-like"/>
</dbReference>
<dbReference type="Gene3D" id="2.130.10.10">
    <property type="entry name" value="YVTN repeat-like/Quinoprotein amine dehydrogenase"/>
    <property type="match status" value="2"/>
</dbReference>
<dbReference type="CDD" id="cd00200">
    <property type="entry name" value="WD40"/>
    <property type="match status" value="1"/>
</dbReference>
<name>A0A251T405_HELAN</name>
<evidence type="ECO:0000313" key="5">
    <source>
        <dbReference type="EMBL" id="KAF5779385.1"/>
    </source>
</evidence>
<sequence>MPDSQHDSSDDNEQLWDSYSSPPSSDKMSSTQSSPVANSLWSYREQHEAVNDCMDLYSNYTGILASLVREEGNVYSLAAIEDMLYTGSDSKNIRVWKNRKEFTGFKSKSGLVKSIVIADDKIFTGHRDGKIRVWHASVKNPSVYNKIGTLPSLTSIVEKAMKPKNYTEVRRNHRAIWIKHFDVISSLDLTEDRSLLYSGSWDKTIKVWKVSNFKCLESIPAHDDVVNAVVAGFDDYVFSGSADGAVKVWRREIPGKRTKHSFVHTLLNQECAVTSLVVNPSGTVVYAGLSDGLLHFWERDKLLSGGRVLRWHKVAVLCLAAAGSLVFSGSVDTNICVWRRDDGGEHKCMYVLSGHSEPVRCLAVDMSRRDGIGEQSWTLYSGSLDRSVKIWRVCMQTPQIDEQDPPSPSKHKNRSSKSCNGGFQSFTDQGRLNQRRK</sequence>
<dbReference type="Gramene" id="mRNA:HanXRQr2_Chr12g0558761">
    <property type="protein sequence ID" value="mRNA:HanXRQr2_Chr12g0558761"/>
    <property type="gene ID" value="HanXRQr2_Chr12g0558761"/>
</dbReference>
<protein>
    <submittedName>
        <fullName evidence="6">Putative coatomer alpha subunit</fullName>
    </submittedName>
    <submittedName>
        <fullName evidence="5">[Myosin heavy-chain] kinase transcription factor WD40-like family</fullName>
        <ecNumber evidence="5">2.7.11.7</ecNumber>
    </submittedName>
</protein>
<dbReference type="PROSITE" id="PS50294">
    <property type="entry name" value="WD_REPEATS_REGION"/>
    <property type="match status" value="1"/>
</dbReference>
<dbReference type="InterPro" id="IPR001680">
    <property type="entry name" value="WD40_rpt"/>
</dbReference>
<dbReference type="PRINTS" id="PR00320">
    <property type="entry name" value="GPROTEINBRPT"/>
</dbReference>
<feature type="region of interest" description="Disordered" evidence="4">
    <location>
        <begin position="1"/>
        <end position="33"/>
    </location>
</feature>
<reference evidence="5" key="3">
    <citation type="submission" date="2020-06" db="EMBL/GenBank/DDBJ databases">
        <title>Helianthus annuus Genome sequencing and assembly Release 2.</title>
        <authorList>
            <person name="Gouzy J."/>
            <person name="Langlade N."/>
            <person name="Munos S."/>
        </authorList>
    </citation>
    <scope>NUCLEOTIDE SEQUENCE</scope>
    <source>
        <tissue evidence="5">Leaves</tissue>
    </source>
</reference>
<dbReference type="PROSITE" id="PS50082">
    <property type="entry name" value="WD_REPEATS_2"/>
    <property type="match status" value="3"/>
</dbReference>
<dbReference type="Proteomes" id="UP000215914">
    <property type="component" value="Chromosome 12"/>
</dbReference>
<evidence type="ECO:0000256" key="4">
    <source>
        <dbReference type="SAM" id="MobiDB-lite"/>
    </source>
</evidence>
<feature type="repeat" description="WD" evidence="3">
    <location>
        <begin position="219"/>
        <end position="249"/>
    </location>
</feature>
<keyword evidence="2" id="KW-0677">Repeat</keyword>
<accession>A0A251T405</accession>
<dbReference type="OrthoDB" id="674604at2759"/>
<feature type="repeat" description="WD" evidence="3">
    <location>
        <begin position="266"/>
        <end position="298"/>
    </location>
</feature>
<dbReference type="InterPro" id="IPR015943">
    <property type="entry name" value="WD40/YVTN_repeat-like_dom_sf"/>
</dbReference>
<dbReference type="AlphaFoldDB" id="A0A251T405"/>
<feature type="region of interest" description="Disordered" evidence="4">
    <location>
        <begin position="399"/>
        <end position="437"/>
    </location>
</feature>
<dbReference type="InterPro" id="IPR036322">
    <property type="entry name" value="WD40_repeat_dom_sf"/>
</dbReference>
<evidence type="ECO:0000256" key="3">
    <source>
        <dbReference type="PROSITE-ProRule" id="PRU00221"/>
    </source>
</evidence>